<evidence type="ECO:0000313" key="1">
    <source>
        <dbReference type="EMBL" id="STQ44599.1"/>
    </source>
</evidence>
<reference evidence="1 2" key="1">
    <citation type="submission" date="2018-06" db="EMBL/GenBank/DDBJ databases">
        <authorList>
            <consortium name="Pathogen Informatics"/>
            <person name="Doyle S."/>
        </authorList>
    </citation>
    <scope>NUCLEOTIDE SEQUENCE [LARGE SCALE GENOMIC DNA]</scope>
    <source>
        <strain evidence="1 2">NCTC12157</strain>
    </source>
</reference>
<evidence type="ECO:0000313" key="2">
    <source>
        <dbReference type="Proteomes" id="UP000254304"/>
    </source>
</evidence>
<organism evidence="1 2">
    <name type="scientific">Ewingella americana</name>
    <dbReference type="NCBI Taxonomy" id="41202"/>
    <lineage>
        <taxon>Bacteria</taxon>
        <taxon>Pseudomonadati</taxon>
        <taxon>Pseudomonadota</taxon>
        <taxon>Gammaproteobacteria</taxon>
        <taxon>Enterobacterales</taxon>
        <taxon>Yersiniaceae</taxon>
        <taxon>Ewingella</taxon>
    </lineage>
</organism>
<name>A0A377NCU9_9GAMM</name>
<proteinExistence type="predicted"/>
<dbReference type="Proteomes" id="UP000254304">
    <property type="component" value="Unassembled WGS sequence"/>
</dbReference>
<gene>
    <name evidence="1" type="ORF">NCTC12157_02322</name>
</gene>
<sequence length="100" mass="11110">MAKYTDDAVPWPYKSLDRVSVRPVTLLSWADNATGQPRYQQQIRSASFTLPAAKAQKPGYHEDVSRGAILEAQREIWLLTLPTWAKGFVAPTPALKPSEG</sequence>
<dbReference type="EMBL" id="UGGO01000001">
    <property type="protein sequence ID" value="STQ44599.1"/>
    <property type="molecule type" value="Genomic_DNA"/>
</dbReference>
<accession>A0A377NCU9</accession>
<protein>
    <submittedName>
        <fullName evidence="1">Uncharacterized protein</fullName>
    </submittedName>
</protein>
<dbReference type="AlphaFoldDB" id="A0A377NCU9"/>